<organism evidence="1 2">
    <name type="scientific">Penicillium cf. viridicatum</name>
    <dbReference type="NCBI Taxonomy" id="2972119"/>
    <lineage>
        <taxon>Eukaryota</taxon>
        <taxon>Fungi</taxon>
        <taxon>Dikarya</taxon>
        <taxon>Ascomycota</taxon>
        <taxon>Pezizomycotina</taxon>
        <taxon>Eurotiomycetes</taxon>
        <taxon>Eurotiomycetidae</taxon>
        <taxon>Eurotiales</taxon>
        <taxon>Aspergillaceae</taxon>
        <taxon>Penicillium</taxon>
    </lineage>
</organism>
<keyword evidence="2" id="KW-1185">Reference proteome</keyword>
<sequence>MPPIVTCHPHPPTYIIPGTRGRHHDMMMIMVESEVMAMPGGLILRSMDIWSFLSTSRVKSEAEAFIYNSKSRPEISVHQ</sequence>
<evidence type="ECO:0000313" key="1">
    <source>
        <dbReference type="EMBL" id="KAJ5202457.1"/>
    </source>
</evidence>
<evidence type="ECO:0000313" key="2">
    <source>
        <dbReference type="Proteomes" id="UP001150942"/>
    </source>
</evidence>
<dbReference type="OrthoDB" id="10448575at2759"/>
<comment type="caution">
    <text evidence="1">The sequence shown here is derived from an EMBL/GenBank/DDBJ whole genome shotgun (WGS) entry which is preliminary data.</text>
</comment>
<gene>
    <name evidence="1" type="ORF">N7449_004536</name>
</gene>
<dbReference type="EMBL" id="JAPQKQ010000003">
    <property type="protein sequence ID" value="KAJ5202457.1"/>
    <property type="molecule type" value="Genomic_DNA"/>
</dbReference>
<reference evidence="1" key="1">
    <citation type="submission" date="2022-11" db="EMBL/GenBank/DDBJ databases">
        <authorList>
            <person name="Petersen C."/>
        </authorList>
    </citation>
    <scope>NUCLEOTIDE SEQUENCE</scope>
    <source>
        <strain evidence="1">IBT 20477</strain>
    </source>
</reference>
<protein>
    <submittedName>
        <fullName evidence="1">Uncharacterized protein</fullName>
    </submittedName>
</protein>
<name>A0A9W9SY62_9EURO</name>
<dbReference type="Proteomes" id="UP001150942">
    <property type="component" value="Unassembled WGS sequence"/>
</dbReference>
<accession>A0A9W9SY62</accession>
<reference evidence="1" key="2">
    <citation type="journal article" date="2023" name="IMA Fungus">
        <title>Comparative genomic study of the Penicillium genus elucidates a diverse pangenome and 15 lateral gene transfer events.</title>
        <authorList>
            <person name="Petersen C."/>
            <person name="Sorensen T."/>
            <person name="Nielsen M.R."/>
            <person name="Sondergaard T.E."/>
            <person name="Sorensen J.L."/>
            <person name="Fitzpatrick D.A."/>
            <person name="Frisvad J.C."/>
            <person name="Nielsen K.L."/>
        </authorList>
    </citation>
    <scope>NUCLEOTIDE SEQUENCE</scope>
    <source>
        <strain evidence="1">IBT 20477</strain>
    </source>
</reference>
<dbReference type="AlphaFoldDB" id="A0A9W9SY62"/>
<proteinExistence type="predicted"/>